<dbReference type="InterPro" id="IPR000772">
    <property type="entry name" value="Ricin_B_lectin"/>
</dbReference>
<dbReference type="Gene3D" id="3.90.550.10">
    <property type="entry name" value="Spore Coat Polysaccharide Biosynthesis Protein SpsA, Chain A"/>
    <property type="match status" value="1"/>
</dbReference>
<keyword evidence="15 16" id="KW-0464">Manganese</keyword>
<reference evidence="18 19" key="1">
    <citation type="submission" date="2024-03" db="EMBL/GenBank/DDBJ databases">
        <title>Adaptation during the transition from Ophiocordyceps entomopathogen to insect associate is accompanied by gene loss and intensified selection.</title>
        <authorList>
            <person name="Ward C.M."/>
            <person name="Onetto C.A."/>
            <person name="Borneman A.R."/>
        </authorList>
    </citation>
    <scope>NUCLEOTIDE SEQUENCE [LARGE SCALE GENOMIC DNA]</scope>
    <source>
        <strain evidence="18">AWRI1</strain>
        <tissue evidence="18">Single Adult Female</tissue>
    </source>
</reference>
<comment type="pathway">
    <text evidence="3 16">Protein modification; protein glycosylation.</text>
</comment>
<evidence type="ECO:0000256" key="4">
    <source>
        <dbReference type="ARBA" id="ARBA00005680"/>
    </source>
</evidence>
<comment type="cofactor">
    <cofactor evidence="1 16">
        <name>Mn(2+)</name>
        <dbReference type="ChEBI" id="CHEBI:29035"/>
    </cofactor>
</comment>
<gene>
    <name evidence="18" type="ORF">V9T40_009641</name>
</gene>
<dbReference type="PROSITE" id="PS50231">
    <property type="entry name" value="RICIN_B_LECTIN"/>
    <property type="match status" value="1"/>
</dbReference>
<keyword evidence="5 16" id="KW-0328">Glycosyltransferase</keyword>
<dbReference type="FunFam" id="3.90.550.10:FF:000021">
    <property type="entry name" value="Polypeptide N-acetylgalactosaminyltransferase"/>
    <property type="match status" value="1"/>
</dbReference>
<dbReference type="SUPFAM" id="SSF50370">
    <property type="entry name" value="Ricin B-like lectins"/>
    <property type="match status" value="2"/>
</dbReference>
<name>A0AAN9TSW4_9HEMI</name>
<dbReference type="Gene3D" id="2.80.10.50">
    <property type="match status" value="2"/>
</dbReference>
<evidence type="ECO:0000256" key="14">
    <source>
        <dbReference type="ARBA" id="ARBA00023157"/>
    </source>
</evidence>
<comment type="similarity">
    <text evidence="4 16">Belongs to the glycosyltransferase 2 family. GalNAc-T subfamily.</text>
</comment>
<evidence type="ECO:0000256" key="16">
    <source>
        <dbReference type="RuleBase" id="RU361242"/>
    </source>
</evidence>
<evidence type="ECO:0000256" key="12">
    <source>
        <dbReference type="ARBA" id="ARBA00023034"/>
    </source>
</evidence>
<keyword evidence="11 16" id="KW-1133">Transmembrane helix</keyword>
<dbReference type="Pfam" id="PF00652">
    <property type="entry name" value="Ricin_B_lectin"/>
    <property type="match status" value="1"/>
</dbReference>
<dbReference type="GO" id="GO:0006493">
    <property type="term" value="P:protein O-linked glycosylation"/>
    <property type="evidence" value="ECO:0007669"/>
    <property type="project" value="TreeGrafter"/>
</dbReference>
<organism evidence="18 19">
    <name type="scientific">Parthenolecanium corni</name>
    <dbReference type="NCBI Taxonomy" id="536013"/>
    <lineage>
        <taxon>Eukaryota</taxon>
        <taxon>Metazoa</taxon>
        <taxon>Ecdysozoa</taxon>
        <taxon>Arthropoda</taxon>
        <taxon>Hexapoda</taxon>
        <taxon>Insecta</taxon>
        <taxon>Pterygota</taxon>
        <taxon>Neoptera</taxon>
        <taxon>Paraneoptera</taxon>
        <taxon>Hemiptera</taxon>
        <taxon>Sternorrhyncha</taxon>
        <taxon>Coccoidea</taxon>
        <taxon>Coccidae</taxon>
        <taxon>Parthenolecanium</taxon>
    </lineage>
</organism>
<feature type="domain" description="Ricin B lectin" evidence="17">
    <location>
        <begin position="534"/>
        <end position="655"/>
    </location>
</feature>
<dbReference type="Pfam" id="PF00535">
    <property type="entry name" value="Glycos_transf_2"/>
    <property type="match status" value="1"/>
</dbReference>
<dbReference type="GO" id="GO:0030246">
    <property type="term" value="F:carbohydrate binding"/>
    <property type="evidence" value="ECO:0007669"/>
    <property type="project" value="UniProtKB-KW"/>
</dbReference>
<keyword evidence="9 16" id="KW-0430">Lectin</keyword>
<keyword evidence="7 16" id="KW-0812">Transmembrane</keyword>
<accession>A0AAN9TSW4</accession>
<dbReference type="CDD" id="cd23462">
    <property type="entry name" value="beta-trefoil_Ricin_Pgant9-like"/>
    <property type="match status" value="1"/>
</dbReference>
<feature type="transmembrane region" description="Helical" evidence="16">
    <location>
        <begin position="12"/>
        <end position="32"/>
    </location>
</feature>
<dbReference type="EC" id="2.4.1.-" evidence="16"/>
<evidence type="ECO:0000256" key="6">
    <source>
        <dbReference type="ARBA" id="ARBA00022679"/>
    </source>
</evidence>
<comment type="subcellular location">
    <subcellularLocation>
        <location evidence="2 16">Golgi apparatus membrane</location>
        <topology evidence="2 16">Single-pass type II membrane protein</topology>
    </subcellularLocation>
</comment>
<dbReference type="GO" id="GO:0046872">
    <property type="term" value="F:metal ion binding"/>
    <property type="evidence" value="ECO:0007669"/>
    <property type="project" value="UniProtKB-KW"/>
</dbReference>
<keyword evidence="19" id="KW-1185">Reference proteome</keyword>
<dbReference type="CDD" id="cd02510">
    <property type="entry name" value="pp-GalNAc-T"/>
    <property type="match status" value="1"/>
</dbReference>
<dbReference type="SUPFAM" id="SSF53448">
    <property type="entry name" value="Nucleotide-diphospho-sugar transferases"/>
    <property type="match status" value="1"/>
</dbReference>
<evidence type="ECO:0000256" key="10">
    <source>
        <dbReference type="ARBA" id="ARBA00022968"/>
    </source>
</evidence>
<dbReference type="GO" id="GO:0000139">
    <property type="term" value="C:Golgi membrane"/>
    <property type="evidence" value="ECO:0007669"/>
    <property type="project" value="UniProtKB-SubCell"/>
</dbReference>
<evidence type="ECO:0000313" key="19">
    <source>
        <dbReference type="Proteomes" id="UP001367676"/>
    </source>
</evidence>
<proteinExistence type="inferred from homology"/>
<evidence type="ECO:0000256" key="15">
    <source>
        <dbReference type="ARBA" id="ARBA00023211"/>
    </source>
</evidence>
<dbReference type="PANTHER" id="PTHR11675:SF131">
    <property type="entry name" value="POLYPEPTIDE N-ACETYLGALACTOSAMINYLTRANSFERASE 9-RELATED"/>
    <property type="match status" value="1"/>
</dbReference>
<evidence type="ECO:0000256" key="11">
    <source>
        <dbReference type="ARBA" id="ARBA00022989"/>
    </source>
</evidence>
<keyword evidence="8" id="KW-0479">Metal-binding</keyword>
<dbReference type="InterPro" id="IPR035992">
    <property type="entry name" value="Ricin_B-like_lectins"/>
</dbReference>
<evidence type="ECO:0000256" key="9">
    <source>
        <dbReference type="ARBA" id="ARBA00022734"/>
    </source>
</evidence>
<evidence type="ECO:0000256" key="1">
    <source>
        <dbReference type="ARBA" id="ARBA00001936"/>
    </source>
</evidence>
<protein>
    <recommendedName>
        <fullName evidence="16">Polypeptide N-acetylgalactosaminyltransferase</fullName>
        <ecNumber evidence="16">2.4.1.-</ecNumber>
    </recommendedName>
    <alternativeName>
        <fullName evidence="16">Protein-UDP acetylgalactosaminyltransferase</fullName>
    </alternativeName>
</protein>
<dbReference type="AlphaFoldDB" id="A0AAN9TSW4"/>
<comment type="caution">
    <text evidence="18">The sequence shown here is derived from an EMBL/GenBank/DDBJ whole genome shotgun (WGS) entry which is preliminary data.</text>
</comment>
<keyword evidence="14 16" id="KW-1015">Disulfide bond</keyword>
<evidence type="ECO:0000259" key="17">
    <source>
        <dbReference type="SMART" id="SM00458"/>
    </source>
</evidence>
<dbReference type="InterPro" id="IPR045885">
    <property type="entry name" value="GalNAc-T"/>
</dbReference>
<dbReference type="PANTHER" id="PTHR11675">
    <property type="entry name" value="N-ACETYLGALACTOSAMINYLTRANSFERASE"/>
    <property type="match status" value="1"/>
</dbReference>
<dbReference type="Proteomes" id="UP001367676">
    <property type="component" value="Unassembled WGS sequence"/>
</dbReference>
<dbReference type="EMBL" id="JBBCAQ010000010">
    <property type="protein sequence ID" value="KAK7602200.1"/>
    <property type="molecule type" value="Genomic_DNA"/>
</dbReference>
<evidence type="ECO:0000256" key="5">
    <source>
        <dbReference type="ARBA" id="ARBA00022676"/>
    </source>
</evidence>
<evidence type="ECO:0000256" key="13">
    <source>
        <dbReference type="ARBA" id="ARBA00023136"/>
    </source>
</evidence>
<evidence type="ECO:0000256" key="2">
    <source>
        <dbReference type="ARBA" id="ARBA00004323"/>
    </source>
</evidence>
<dbReference type="FunFam" id="2.80.10.50:FF:000123">
    <property type="entry name" value="Polypeptide N-acetylgalactosaminyltransferase"/>
    <property type="match status" value="1"/>
</dbReference>
<dbReference type="SMART" id="SM00458">
    <property type="entry name" value="RICIN"/>
    <property type="match status" value="1"/>
</dbReference>
<keyword evidence="13 16" id="KW-0472">Membrane</keyword>
<evidence type="ECO:0000256" key="3">
    <source>
        <dbReference type="ARBA" id="ARBA00004922"/>
    </source>
</evidence>
<keyword evidence="6 16" id="KW-0808">Transferase</keyword>
<keyword evidence="12 16" id="KW-0333">Golgi apparatus</keyword>
<sequence>MYTYFSRRRTLLFKGLLLLATVWLTVAVLVLMENREKVEREPPSRRQALLYDPSADEAAPEAGVDGAPAEELNRVEPAAEEAHLPEPVAQFSVEDPLELVMDDGKNHGDQEDELVAKKGVKLYGELGKPVELPSNLPADTKKLVQEGWSKNAFNQYVSDLISVHRSLPDTRDQWCKKPGRYLKKLPPTSVIICFHNEAWSVLLRTVHSVLDRSPPQLLREIILVDDFSDMPHLKQQLEEYMAMYPKVKIIRAAKREGLIRARLIGAKHASGPVLTYLDSHCECTIGWLEPLLDRIARDSTTVVCPVIDVIDDNTLEFHWKDSSGVNVGGFDWNLQFSWHALPEREKKRHSNPAEPVYSPTMAGGLFSIDKKFFEKLGTYDSGFDIWGGENLELSFKAWMCGGTLEIVPCSHVGHIFRKRSPYKWRSGVNVLKKNSIRLAKVWMDEYAKYYFDRIGGDYGDYGDISSRVRLREKLKCKSFKWYLENVYPELFVPGESVASGEIRNKAFEGKFCVDASARKKDKKKTVSLYPCHRMGGNQIASLFHNICIDSACRSDDVNKAVGVWPCHKQGGNQYWSFSKFGEIRRDEMCIDYAGAEVFLFPCHGSKGNQLWIYKSEDQLIQHGSSKKCLTIADNKKKLLMEPCNPHVIRQKWLLENYNASAVAI</sequence>
<keyword evidence="10" id="KW-0735">Signal-anchor</keyword>
<evidence type="ECO:0000256" key="7">
    <source>
        <dbReference type="ARBA" id="ARBA00022692"/>
    </source>
</evidence>
<evidence type="ECO:0000313" key="18">
    <source>
        <dbReference type="EMBL" id="KAK7602200.1"/>
    </source>
</evidence>
<dbReference type="InterPro" id="IPR001173">
    <property type="entry name" value="Glyco_trans_2-like"/>
</dbReference>
<dbReference type="GO" id="GO:0004653">
    <property type="term" value="F:polypeptide N-acetylgalactosaminyltransferase activity"/>
    <property type="evidence" value="ECO:0007669"/>
    <property type="project" value="UniProtKB-ARBA"/>
</dbReference>
<dbReference type="InterPro" id="IPR029044">
    <property type="entry name" value="Nucleotide-diphossugar_trans"/>
</dbReference>
<evidence type="ECO:0000256" key="8">
    <source>
        <dbReference type="ARBA" id="ARBA00022723"/>
    </source>
</evidence>